<accession>A0ACC0C6T0</accession>
<dbReference type="EMBL" id="CM044701">
    <property type="protein sequence ID" value="KAI5680590.1"/>
    <property type="molecule type" value="Genomic_DNA"/>
</dbReference>
<organism evidence="1 2">
    <name type="scientific">Catharanthus roseus</name>
    <name type="common">Madagascar periwinkle</name>
    <name type="synonym">Vinca rosea</name>
    <dbReference type="NCBI Taxonomy" id="4058"/>
    <lineage>
        <taxon>Eukaryota</taxon>
        <taxon>Viridiplantae</taxon>
        <taxon>Streptophyta</taxon>
        <taxon>Embryophyta</taxon>
        <taxon>Tracheophyta</taxon>
        <taxon>Spermatophyta</taxon>
        <taxon>Magnoliopsida</taxon>
        <taxon>eudicotyledons</taxon>
        <taxon>Gunneridae</taxon>
        <taxon>Pentapetalae</taxon>
        <taxon>asterids</taxon>
        <taxon>lamiids</taxon>
        <taxon>Gentianales</taxon>
        <taxon>Apocynaceae</taxon>
        <taxon>Rauvolfioideae</taxon>
        <taxon>Vinceae</taxon>
        <taxon>Catharanthinae</taxon>
        <taxon>Catharanthus</taxon>
    </lineage>
</organism>
<comment type="caution">
    <text evidence="1">The sequence shown here is derived from an EMBL/GenBank/DDBJ whole genome shotgun (WGS) entry which is preliminary data.</text>
</comment>
<keyword evidence="2" id="KW-1185">Reference proteome</keyword>
<reference evidence="2" key="1">
    <citation type="journal article" date="2023" name="Nat. Plants">
        <title>Single-cell RNA sequencing provides a high-resolution roadmap for understanding the multicellular compartmentation of specialized metabolism.</title>
        <authorList>
            <person name="Sun S."/>
            <person name="Shen X."/>
            <person name="Li Y."/>
            <person name="Li Y."/>
            <person name="Wang S."/>
            <person name="Li R."/>
            <person name="Zhang H."/>
            <person name="Shen G."/>
            <person name="Guo B."/>
            <person name="Wei J."/>
            <person name="Xu J."/>
            <person name="St-Pierre B."/>
            <person name="Chen S."/>
            <person name="Sun C."/>
        </authorList>
    </citation>
    <scope>NUCLEOTIDE SEQUENCE [LARGE SCALE GENOMIC DNA]</scope>
</reference>
<name>A0ACC0C6T0_CATRO</name>
<sequence>MANRKEDEKNERIIRNLLKLPDNRRCINCNSLGPQYVCTNFWTFICTNCSGIHREFTHRVKSISMAKFTSQEVSALQGGGNASAKEIYLKEWDPQRQSLPDGSNVDRLRDFIKHVYVERRYTGERSFDKPPRAKMGESDDFNENKRMDNYQSGSRSPPYDDAIERRYSDRSSPGGRSPGYDQGNRQYSDYKKSPARPEVVNDWRREDRFGNGRRSEDNRLSDGSSGLDARSPDRQRDLDASSPPVVRPVRDILGENVIPLRVIEPPKANGARSADGPARAQRTVSSSSLASSNGNPAEVKMETSLIDFDAAPEPPAPAALPQAQQSTVAQVAPSGGDNWANFDSMSEVKGSKAPTNANPLESVLSELSMAAPAPGHLTTASTGNTSAFPGPASGVSFGLPFGSVAPPAAAVSSSVPFPSGAPASTAGLNHLQPIPGGNSFGQWSQSQPQSLFPGMGGQSLAQPSLSATAGPSSNQQWNPLLAPNSQGLPNAVSVQGSQHVVKPALEVGSEMEAKNTSTEVKSSGRKALPEDLFAVNYPSYAAPVQGWHTGPQPHGMGFAMQYMQMTHAYPQASKSTNPFDVNSDPSPVLTPAAAPMFPSMASLNTVLPTVAAPGGPLRTSSLGAPASNPPAMLPHAQSFPSMVPSNSYMGQQLPGYTPARSHGQQNFGLEGAAFGAIQNQHFGGLRSAPAAPNAYSSMEGNPFG</sequence>
<protein>
    <submittedName>
        <fullName evidence="1">Uncharacterized protein</fullName>
    </submittedName>
</protein>
<gene>
    <name evidence="1" type="ORF">M9H77_01817</name>
</gene>
<proteinExistence type="predicted"/>
<evidence type="ECO:0000313" key="1">
    <source>
        <dbReference type="EMBL" id="KAI5680590.1"/>
    </source>
</evidence>
<dbReference type="Proteomes" id="UP001060085">
    <property type="component" value="Linkage Group LG01"/>
</dbReference>
<evidence type="ECO:0000313" key="2">
    <source>
        <dbReference type="Proteomes" id="UP001060085"/>
    </source>
</evidence>